<dbReference type="GO" id="GO:0009408">
    <property type="term" value="P:response to heat"/>
    <property type="evidence" value="ECO:0007669"/>
    <property type="project" value="InterPro"/>
</dbReference>
<evidence type="ECO:0000256" key="6">
    <source>
        <dbReference type="ARBA" id="ARBA00022833"/>
    </source>
</evidence>
<comment type="similarity">
    <text evidence="9 11">Belongs to the DnaJ family.</text>
</comment>
<dbReference type="Pfam" id="PF01556">
    <property type="entry name" value="DnaJ_C"/>
    <property type="match status" value="1"/>
</dbReference>
<dbReference type="GO" id="GO:0031072">
    <property type="term" value="F:heat shock protein binding"/>
    <property type="evidence" value="ECO:0007669"/>
    <property type="project" value="InterPro"/>
</dbReference>
<sequence>MAMQQEWSNKDYYGDLGLSSSASAAEIKKAYRKLARENHPDSHPGDKQAEERFKKVAEAYDVLGDETKRKEYDEFKSMMNSGGFMRFGGRGGSGFPGGFRTTTTTSDFGAGGFEDVGFGQSFGQGGGFSAEGGLGDIFGGLFNRGGGTGRSARPTRGADVETQITLDFREAVKGTTIPVELTGEAPCTDCHGSGSATGKTTTCPDCHGSGFVSEQKGAFGMSRPCTRCGGTGQIIEDPCPTCSGSGTVRRTRSITVRIPAGVIDGQKVRLAGQGEAGPNGTPAGDLFVNVTVKPDKVFTRNGDDLAVTVPVSFAELALGGAVTVPTLDSPVKVKVPAGTPNGRTLRVKGRGVPRKSGTAGDLMVTVEVQVPKNLDATATSALRAYAQAEKDSGFNPRAGWAGANSGTGSTQ</sequence>
<keyword evidence="17" id="KW-1185">Reference proteome</keyword>
<evidence type="ECO:0000259" key="14">
    <source>
        <dbReference type="PROSITE" id="PS50076"/>
    </source>
</evidence>
<evidence type="ECO:0000313" key="17">
    <source>
        <dbReference type="Proteomes" id="UP000186292"/>
    </source>
</evidence>
<dbReference type="PRINTS" id="PR00625">
    <property type="entry name" value="JDOMAIN"/>
</dbReference>
<dbReference type="InterPro" id="IPR001305">
    <property type="entry name" value="HSP_DnaJ_Cys-rich_dom"/>
</dbReference>
<dbReference type="Gene3D" id="6.20.20.10">
    <property type="match status" value="2"/>
</dbReference>
<dbReference type="PANTHER" id="PTHR43096">
    <property type="entry name" value="DNAJ HOMOLOG 1, MITOCHONDRIAL-RELATED"/>
    <property type="match status" value="1"/>
</dbReference>
<dbReference type="PROSITE" id="PS51188">
    <property type="entry name" value="ZF_CR"/>
    <property type="match status" value="1"/>
</dbReference>
<dbReference type="GO" id="GO:0042026">
    <property type="term" value="P:protein refolding"/>
    <property type="evidence" value="ECO:0007669"/>
    <property type="project" value="TreeGrafter"/>
</dbReference>
<keyword evidence="5 11" id="KW-0863">Zinc-finger</keyword>
<feature type="region of interest" description="Disordered" evidence="13">
    <location>
        <begin position="31"/>
        <end position="50"/>
    </location>
</feature>
<dbReference type="Pfam" id="PF00226">
    <property type="entry name" value="DnaJ"/>
    <property type="match status" value="1"/>
</dbReference>
<feature type="domain" description="J" evidence="14">
    <location>
        <begin position="11"/>
        <end position="76"/>
    </location>
</feature>
<feature type="zinc finger region" description="CR-type" evidence="12">
    <location>
        <begin position="174"/>
        <end position="251"/>
    </location>
</feature>
<feature type="binding site" evidence="11">
    <location>
        <position position="239"/>
    </location>
    <ligand>
        <name>Zn(2+)</name>
        <dbReference type="ChEBI" id="CHEBI:29105"/>
        <label>1</label>
    </ligand>
</feature>
<comment type="subunit">
    <text evidence="11">Homodimer.</text>
</comment>
<evidence type="ECO:0000256" key="2">
    <source>
        <dbReference type="ARBA" id="ARBA00022705"/>
    </source>
</evidence>
<dbReference type="CDD" id="cd06257">
    <property type="entry name" value="DnaJ"/>
    <property type="match status" value="1"/>
</dbReference>
<dbReference type="GO" id="GO:0008270">
    <property type="term" value="F:zinc ion binding"/>
    <property type="evidence" value="ECO:0007669"/>
    <property type="project" value="UniProtKB-UniRule"/>
</dbReference>
<proteinExistence type="inferred from homology"/>
<dbReference type="FunFam" id="2.10.230.10:FF:000002">
    <property type="entry name" value="Molecular chaperone DnaJ"/>
    <property type="match status" value="1"/>
</dbReference>
<keyword evidence="8 11" id="KW-0143">Chaperone</keyword>
<dbReference type="CDD" id="cd10747">
    <property type="entry name" value="DnaJ_C"/>
    <property type="match status" value="1"/>
</dbReference>
<feature type="binding site" evidence="11">
    <location>
        <position position="187"/>
    </location>
    <ligand>
        <name>Zn(2+)</name>
        <dbReference type="ChEBI" id="CHEBI:29105"/>
        <label>1</label>
    </ligand>
</feature>
<dbReference type="STRING" id="1161099.SAMN05444817_104166"/>
<dbReference type="GO" id="GO:0051082">
    <property type="term" value="F:unfolded protein binding"/>
    <property type="evidence" value="ECO:0007669"/>
    <property type="project" value="UniProtKB-UniRule"/>
</dbReference>
<dbReference type="OrthoDB" id="9779889at2"/>
<dbReference type="GO" id="GO:0005524">
    <property type="term" value="F:ATP binding"/>
    <property type="evidence" value="ECO:0007669"/>
    <property type="project" value="InterPro"/>
</dbReference>
<dbReference type="InterPro" id="IPR018253">
    <property type="entry name" value="DnaJ_domain_CS"/>
</dbReference>
<feature type="binding site" evidence="11">
    <location>
        <position position="228"/>
    </location>
    <ligand>
        <name>Zn(2+)</name>
        <dbReference type="ChEBI" id="CHEBI:29105"/>
        <label>2</label>
    </ligand>
</feature>
<comment type="cofactor">
    <cofactor evidence="11">
        <name>Zn(2+)</name>
        <dbReference type="ChEBI" id="CHEBI:29105"/>
    </cofactor>
    <text evidence="11">Binds 2 Zn(2+) ions per monomer.</text>
</comment>
<feature type="repeat" description="CXXCXGXG motif" evidence="11">
    <location>
        <begin position="239"/>
        <end position="246"/>
    </location>
</feature>
<evidence type="ECO:0000256" key="7">
    <source>
        <dbReference type="ARBA" id="ARBA00023016"/>
    </source>
</evidence>
<dbReference type="InterPro" id="IPR001623">
    <property type="entry name" value="DnaJ_domain"/>
</dbReference>
<keyword evidence="3 11" id="KW-0479">Metal-binding</keyword>
<comment type="function">
    <text evidence="11">Participates actively in the response to hyperosmotic and heat shock by preventing the aggregation of stress-denatured proteins and by disaggregating proteins, also in an autonomous, DnaK-independent fashion. Unfolded proteins bind initially to DnaJ; upon interaction with the DnaJ-bound protein, DnaK hydrolyzes its bound ATP, resulting in the formation of a stable complex. GrpE releases ADP from DnaK; ATP binding to DnaK triggers the release of the substrate protein, thus completing the reaction cycle. Several rounds of ATP-dependent interactions between DnaJ, DnaK and GrpE are required for fully efficient folding. Also involved, together with DnaK and GrpE, in the DNA replication of plasmids through activation of initiation proteins.</text>
</comment>
<evidence type="ECO:0000313" key="16">
    <source>
        <dbReference type="EMBL" id="SIS45540.1"/>
    </source>
</evidence>
<dbReference type="EMBL" id="FTOF01000004">
    <property type="protein sequence ID" value="SIS45540.1"/>
    <property type="molecule type" value="Genomic_DNA"/>
</dbReference>
<protein>
    <recommendedName>
        <fullName evidence="10 11">Chaperone protein DnaJ</fullName>
    </recommendedName>
</protein>
<dbReference type="PROSITE" id="PS00636">
    <property type="entry name" value="DNAJ_1"/>
    <property type="match status" value="1"/>
</dbReference>
<evidence type="ECO:0000256" key="8">
    <source>
        <dbReference type="ARBA" id="ARBA00023186"/>
    </source>
</evidence>
<dbReference type="FunFam" id="2.60.260.20:FF:000005">
    <property type="entry name" value="Chaperone protein dnaJ 1, mitochondrial"/>
    <property type="match status" value="1"/>
</dbReference>
<dbReference type="SUPFAM" id="SSF57938">
    <property type="entry name" value="DnaJ/Hsp40 cysteine-rich domain"/>
    <property type="match status" value="1"/>
</dbReference>
<evidence type="ECO:0000256" key="4">
    <source>
        <dbReference type="ARBA" id="ARBA00022737"/>
    </source>
</evidence>
<dbReference type="Proteomes" id="UP000186292">
    <property type="component" value="Unassembled WGS sequence"/>
</dbReference>
<reference evidence="17" key="1">
    <citation type="submission" date="2017-01" db="EMBL/GenBank/DDBJ databases">
        <authorList>
            <person name="Varghese N."/>
            <person name="Submissions S."/>
        </authorList>
    </citation>
    <scope>NUCLEOTIDE SEQUENCE [LARGE SCALE GENOMIC DNA]</scope>
    <source>
        <strain evidence="17">DSM 44531</strain>
    </source>
</reference>
<dbReference type="SUPFAM" id="SSF49493">
    <property type="entry name" value="HSP40/DnaJ peptide-binding domain"/>
    <property type="match status" value="2"/>
</dbReference>
<dbReference type="Pfam" id="PF00684">
    <property type="entry name" value="DnaJ_CXXCXGXG"/>
    <property type="match status" value="1"/>
</dbReference>
<dbReference type="NCBIfam" id="NF010872">
    <property type="entry name" value="PRK14279.1"/>
    <property type="match status" value="1"/>
</dbReference>
<keyword evidence="1 11" id="KW-0963">Cytoplasm</keyword>
<feature type="repeat" description="CXXCXGXG motif" evidence="11">
    <location>
        <begin position="187"/>
        <end position="194"/>
    </location>
</feature>
<gene>
    <name evidence="11" type="primary">dnaJ</name>
    <name evidence="16" type="ORF">SAMN05444817_104166</name>
</gene>
<dbReference type="InterPro" id="IPR036869">
    <property type="entry name" value="J_dom_sf"/>
</dbReference>
<feature type="binding site" evidence="11">
    <location>
        <position position="190"/>
    </location>
    <ligand>
        <name>Zn(2+)</name>
        <dbReference type="ChEBI" id="CHEBI:29105"/>
        <label>1</label>
    </ligand>
</feature>
<name>A0A1N7J899_9CORY</name>
<feature type="binding site" evidence="11">
    <location>
        <position position="203"/>
    </location>
    <ligand>
        <name>Zn(2+)</name>
        <dbReference type="ChEBI" id="CHEBI:29105"/>
        <label>2</label>
    </ligand>
</feature>
<organism evidence="16 17">
    <name type="scientific">Corynebacterium appendicis CIP 107643</name>
    <dbReference type="NCBI Taxonomy" id="1161099"/>
    <lineage>
        <taxon>Bacteria</taxon>
        <taxon>Bacillati</taxon>
        <taxon>Actinomycetota</taxon>
        <taxon>Actinomycetes</taxon>
        <taxon>Mycobacteriales</taxon>
        <taxon>Corynebacteriaceae</taxon>
        <taxon>Corynebacterium</taxon>
    </lineage>
</organism>
<feature type="binding site" evidence="11">
    <location>
        <position position="225"/>
    </location>
    <ligand>
        <name>Zn(2+)</name>
        <dbReference type="ChEBI" id="CHEBI:29105"/>
        <label>2</label>
    </ligand>
</feature>
<dbReference type="AlphaFoldDB" id="A0A1N7J899"/>
<feature type="domain" description="CR-type" evidence="15">
    <location>
        <begin position="174"/>
        <end position="251"/>
    </location>
</feature>
<comment type="subcellular location">
    <subcellularLocation>
        <location evidence="11">Cytoplasm</location>
    </subcellularLocation>
</comment>
<accession>A0A1N7J899</accession>
<evidence type="ECO:0000256" key="12">
    <source>
        <dbReference type="PROSITE-ProRule" id="PRU00546"/>
    </source>
</evidence>
<comment type="domain">
    <text evidence="11">The J domain is necessary and sufficient to stimulate DnaK ATPase activity. Zinc center 1 plays an important role in the autonomous, DnaK-independent chaperone activity of DnaJ. Zinc center 2 is essential for interaction with DnaK and for DnaJ activity.</text>
</comment>
<dbReference type="InterPro" id="IPR002939">
    <property type="entry name" value="DnaJ_C"/>
</dbReference>
<dbReference type="PROSITE" id="PS50076">
    <property type="entry name" value="DNAJ_2"/>
    <property type="match status" value="1"/>
</dbReference>
<dbReference type="Gene3D" id="2.60.260.20">
    <property type="entry name" value="Urease metallochaperone UreE, N-terminal domain"/>
    <property type="match status" value="2"/>
</dbReference>
<evidence type="ECO:0000256" key="13">
    <source>
        <dbReference type="SAM" id="MobiDB-lite"/>
    </source>
</evidence>
<keyword evidence="6 11" id="KW-0862">Zinc</keyword>
<keyword evidence="2 11" id="KW-0235">DNA replication</keyword>
<evidence type="ECO:0000256" key="3">
    <source>
        <dbReference type="ARBA" id="ARBA00022723"/>
    </source>
</evidence>
<evidence type="ECO:0000259" key="15">
    <source>
        <dbReference type="PROSITE" id="PS51188"/>
    </source>
</evidence>
<feature type="repeat" description="CXXCXGXG motif" evidence="11">
    <location>
        <begin position="203"/>
        <end position="210"/>
    </location>
</feature>
<evidence type="ECO:0000256" key="9">
    <source>
        <dbReference type="ARBA" id="ARBA00061004"/>
    </source>
</evidence>
<dbReference type="InterPro" id="IPR012724">
    <property type="entry name" value="DnaJ"/>
</dbReference>
<dbReference type="PANTHER" id="PTHR43096:SF54">
    <property type="entry name" value="CHAPERONE PROTEIN DNAJ 1"/>
    <property type="match status" value="1"/>
</dbReference>
<dbReference type="RefSeq" id="WP_076599054.1">
    <property type="nucleotide sequence ID" value="NZ_CP046976.1"/>
</dbReference>
<evidence type="ECO:0000256" key="5">
    <source>
        <dbReference type="ARBA" id="ARBA00022771"/>
    </source>
</evidence>
<feature type="repeat" description="CXXCXGXG motif" evidence="11">
    <location>
        <begin position="225"/>
        <end position="232"/>
    </location>
</feature>
<dbReference type="SMART" id="SM00271">
    <property type="entry name" value="DnaJ"/>
    <property type="match status" value="1"/>
</dbReference>
<dbReference type="InterPro" id="IPR008971">
    <property type="entry name" value="HSP40/DnaJ_pept-bd"/>
</dbReference>
<feature type="binding site" evidence="11">
    <location>
        <position position="206"/>
    </location>
    <ligand>
        <name>Zn(2+)</name>
        <dbReference type="ChEBI" id="CHEBI:29105"/>
        <label>2</label>
    </ligand>
</feature>
<evidence type="ECO:0000256" key="11">
    <source>
        <dbReference type="HAMAP-Rule" id="MF_01152"/>
    </source>
</evidence>
<evidence type="ECO:0000256" key="10">
    <source>
        <dbReference type="ARBA" id="ARBA00067609"/>
    </source>
</evidence>
<dbReference type="Gene3D" id="1.10.287.110">
    <property type="entry name" value="DnaJ domain"/>
    <property type="match status" value="1"/>
</dbReference>
<dbReference type="HAMAP" id="MF_01152">
    <property type="entry name" value="DnaJ"/>
    <property type="match status" value="1"/>
</dbReference>
<dbReference type="SUPFAM" id="SSF46565">
    <property type="entry name" value="Chaperone J-domain"/>
    <property type="match status" value="1"/>
</dbReference>
<dbReference type="GO" id="GO:0005737">
    <property type="term" value="C:cytoplasm"/>
    <property type="evidence" value="ECO:0007669"/>
    <property type="project" value="UniProtKB-SubCell"/>
</dbReference>
<dbReference type="GO" id="GO:0006260">
    <property type="term" value="P:DNA replication"/>
    <property type="evidence" value="ECO:0007669"/>
    <property type="project" value="UniProtKB-KW"/>
</dbReference>
<dbReference type="CDD" id="cd10719">
    <property type="entry name" value="DnaJ_zf"/>
    <property type="match status" value="1"/>
</dbReference>
<evidence type="ECO:0000256" key="1">
    <source>
        <dbReference type="ARBA" id="ARBA00022490"/>
    </source>
</evidence>
<keyword evidence="4 11" id="KW-0677">Repeat</keyword>
<dbReference type="InterPro" id="IPR036410">
    <property type="entry name" value="HSP_DnaJ_Cys-rich_dom_sf"/>
</dbReference>
<keyword evidence="7 11" id="KW-0346">Stress response</keyword>
<feature type="binding site" evidence="11">
    <location>
        <position position="242"/>
    </location>
    <ligand>
        <name>Zn(2+)</name>
        <dbReference type="ChEBI" id="CHEBI:29105"/>
        <label>1</label>
    </ligand>
</feature>
<dbReference type="NCBIfam" id="TIGR02349">
    <property type="entry name" value="DnaJ_bact"/>
    <property type="match status" value="1"/>
</dbReference>